<evidence type="ECO:0000313" key="2">
    <source>
        <dbReference type="EMBL" id="SOY32080.1"/>
    </source>
</evidence>
<dbReference type="SUPFAM" id="SSF53448">
    <property type="entry name" value="Nucleotide-diphospho-sugar transferases"/>
    <property type="match status" value="1"/>
</dbReference>
<organism evidence="2 3">
    <name type="scientific">Acetatifactor muris</name>
    <dbReference type="NCBI Taxonomy" id="879566"/>
    <lineage>
        <taxon>Bacteria</taxon>
        <taxon>Bacillati</taxon>
        <taxon>Bacillota</taxon>
        <taxon>Clostridia</taxon>
        <taxon>Lachnospirales</taxon>
        <taxon>Lachnospiraceae</taxon>
        <taxon>Acetatifactor</taxon>
    </lineage>
</organism>
<accession>A0A2K4ZNQ5</accession>
<dbReference type="AlphaFoldDB" id="A0A2K4ZNQ5"/>
<dbReference type="Gene3D" id="3.90.550.10">
    <property type="entry name" value="Spore Coat Polysaccharide Biosynthesis Protein SpsA, Chain A"/>
    <property type="match status" value="1"/>
</dbReference>
<dbReference type="OrthoDB" id="9810303at2"/>
<dbReference type="Proteomes" id="UP000236311">
    <property type="component" value="Unassembled WGS sequence"/>
</dbReference>
<protein>
    <submittedName>
        <fullName evidence="2">PGL/p-HBAD biosynthesis glycosyltransferase/MT3031</fullName>
        <ecNumber evidence="2">2.4.1.-</ecNumber>
    </submittedName>
</protein>
<evidence type="ECO:0000313" key="3">
    <source>
        <dbReference type="Proteomes" id="UP000236311"/>
    </source>
</evidence>
<reference evidence="2 3" key="1">
    <citation type="submission" date="2018-01" db="EMBL/GenBank/DDBJ databases">
        <authorList>
            <person name="Gaut B.S."/>
            <person name="Morton B.R."/>
            <person name="Clegg M.T."/>
            <person name="Duvall M.R."/>
        </authorList>
    </citation>
    <scope>NUCLEOTIDE SEQUENCE [LARGE SCALE GENOMIC DNA]</scope>
    <source>
        <strain evidence="2">GP69</strain>
    </source>
</reference>
<dbReference type="PANTHER" id="PTHR43685">
    <property type="entry name" value="GLYCOSYLTRANSFERASE"/>
    <property type="match status" value="1"/>
</dbReference>
<dbReference type="Pfam" id="PF00535">
    <property type="entry name" value="Glycos_transf_2"/>
    <property type="match status" value="1"/>
</dbReference>
<dbReference type="InterPro" id="IPR050834">
    <property type="entry name" value="Glycosyltransf_2"/>
</dbReference>
<keyword evidence="2" id="KW-0328">Glycosyltransferase</keyword>
<dbReference type="InterPro" id="IPR029044">
    <property type="entry name" value="Nucleotide-diphossugar_trans"/>
</dbReference>
<gene>
    <name evidence="2" type="ORF">AMURIS_04833</name>
</gene>
<dbReference type="PANTHER" id="PTHR43685:SF2">
    <property type="entry name" value="GLYCOSYLTRANSFERASE 2-LIKE DOMAIN-CONTAINING PROTEIN"/>
    <property type="match status" value="1"/>
</dbReference>
<proteinExistence type="predicted"/>
<feature type="domain" description="Glycosyltransferase 2-like" evidence="1">
    <location>
        <begin position="4"/>
        <end position="124"/>
    </location>
</feature>
<dbReference type="EMBL" id="OFSM01000038">
    <property type="protein sequence ID" value="SOY32080.1"/>
    <property type="molecule type" value="Genomic_DNA"/>
</dbReference>
<keyword evidence="3" id="KW-1185">Reference proteome</keyword>
<name>A0A2K4ZNQ5_9FIRM</name>
<sequence>MKFSVITVCLNPGEKLNATLESVLSQSCPDVEIVLKDGCSTDGSVENWQRENASRPEAERVKVYTEKDSGIYDAMNQAVAHAEGEFLLFLNCGDVLPEDEVLERTRQVLEQEKKAGTDMDRLVLYGDTCSGKNHVTIASAPVISGFTCYRNIPCHQSCFYSAALCREKPYDLQYKIRADYDHFLWCFYKAGAKMRHMDFPVAFYEGRGFSESPENQKRDKQEHRRITSNYMSRRELFKYRGAMIVTLAPLRRAMAESKLFSGVYHWVKKRIYSA</sequence>
<dbReference type="GO" id="GO:0016757">
    <property type="term" value="F:glycosyltransferase activity"/>
    <property type="evidence" value="ECO:0007669"/>
    <property type="project" value="UniProtKB-KW"/>
</dbReference>
<dbReference type="InterPro" id="IPR001173">
    <property type="entry name" value="Glyco_trans_2-like"/>
</dbReference>
<dbReference type="RefSeq" id="WP_103242050.1">
    <property type="nucleotide sequence ID" value="NZ_CANRXC010000004.1"/>
</dbReference>
<keyword evidence="2" id="KW-0808">Transferase</keyword>
<dbReference type="EC" id="2.4.1.-" evidence="2"/>
<evidence type="ECO:0000259" key="1">
    <source>
        <dbReference type="Pfam" id="PF00535"/>
    </source>
</evidence>